<name>A0A8W8IA09_MAGGI</name>
<reference evidence="5" key="1">
    <citation type="submission" date="2022-08" db="UniProtKB">
        <authorList>
            <consortium name="EnsemblMetazoa"/>
        </authorList>
    </citation>
    <scope>IDENTIFICATION</scope>
    <source>
        <strain evidence="5">05x7-T-G4-1.051#20</strain>
    </source>
</reference>
<dbReference type="GO" id="GO:0016567">
    <property type="term" value="P:protein ubiquitination"/>
    <property type="evidence" value="ECO:0007669"/>
    <property type="project" value="InterPro"/>
</dbReference>
<dbReference type="Gene3D" id="3.40.50.410">
    <property type="entry name" value="von Willebrand factor, type A domain"/>
    <property type="match status" value="1"/>
</dbReference>
<dbReference type="InterPro" id="IPR002035">
    <property type="entry name" value="VWF_A"/>
</dbReference>
<dbReference type="SUPFAM" id="SSF53300">
    <property type="entry name" value="vWA-like"/>
    <property type="match status" value="1"/>
</dbReference>
<feature type="compositionally biased region" description="Basic and acidic residues" evidence="1">
    <location>
        <begin position="729"/>
        <end position="746"/>
    </location>
</feature>
<evidence type="ECO:0000259" key="2">
    <source>
        <dbReference type="PROSITE" id="PS50234"/>
    </source>
</evidence>
<dbReference type="Pfam" id="PF02825">
    <property type="entry name" value="WWE"/>
    <property type="match status" value="1"/>
</dbReference>
<dbReference type="CDD" id="cd00198">
    <property type="entry name" value="vWFA"/>
    <property type="match status" value="1"/>
</dbReference>
<feature type="region of interest" description="Disordered" evidence="1">
    <location>
        <begin position="703"/>
        <end position="757"/>
    </location>
</feature>
<dbReference type="SUPFAM" id="SSF117839">
    <property type="entry name" value="WWE domain"/>
    <property type="match status" value="1"/>
</dbReference>
<dbReference type="Pfam" id="PF13519">
    <property type="entry name" value="VWA_2"/>
    <property type="match status" value="1"/>
</dbReference>
<evidence type="ECO:0000256" key="1">
    <source>
        <dbReference type="SAM" id="MobiDB-lite"/>
    </source>
</evidence>
<evidence type="ECO:0000313" key="6">
    <source>
        <dbReference type="Proteomes" id="UP000005408"/>
    </source>
</evidence>
<feature type="compositionally biased region" description="Basic residues" evidence="1">
    <location>
        <begin position="232"/>
        <end position="248"/>
    </location>
</feature>
<feature type="domain" description="WWE" evidence="3">
    <location>
        <begin position="766"/>
        <end position="842"/>
    </location>
</feature>
<keyword evidence="6" id="KW-1185">Reference proteome</keyword>
<dbReference type="Proteomes" id="UP000005408">
    <property type="component" value="Unassembled WGS sequence"/>
</dbReference>
<dbReference type="InterPro" id="IPR037197">
    <property type="entry name" value="WWE_dom_sf"/>
</dbReference>
<dbReference type="InterPro" id="IPR036465">
    <property type="entry name" value="vWFA_dom_sf"/>
</dbReference>
<evidence type="ECO:0000259" key="3">
    <source>
        <dbReference type="PROSITE" id="PS50918"/>
    </source>
</evidence>
<evidence type="ECO:0000313" key="5">
    <source>
        <dbReference type="EnsemblMetazoa" id="G13071.1:cds"/>
    </source>
</evidence>
<feature type="region of interest" description="Disordered" evidence="1">
    <location>
        <begin position="138"/>
        <end position="164"/>
    </location>
</feature>
<proteinExistence type="predicted"/>
<feature type="region of interest" description="Disordered" evidence="1">
    <location>
        <begin position="208"/>
        <end position="227"/>
    </location>
</feature>
<dbReference type="SUPFAM" id="SSF159034">
    <property type="entry name" value="Mib/herc2 domain-like"/>
    <property type="match status" value="2"/>
</dbReference>
<dbReference type="PROSITE" id="PS50918">
    <property type="entry name" value="WWE"/>
    <property type="match status" value="1"/>
</dbReference>
<dbReference type="InterPro" id="IPR037252">
    <property type="entry name" value="Mib_Herc2_sf"/>
</dbReference>
<dbReference type="GO" id="GO:0004842">
    <property type="term" value="F:ubiquitin-protein transferase activity"/>
    <property type="evidence" value="ECO:0007669"/>
    <property type="project" value="InterPro"/>
</dbReference>
<feature type="domain" description="MIB/HERC2" evidence="4">
    <location>
        <begin position="625"/>
        <end position="698"/>
    </location>
</feature>
<dbReference type="InterPro" id="IPR010606">
    <property type="entry name" value="Mib_Herc2"/>
</dbReference>
<dbReference type="EnsemblMetazoa" id="G13071.1">
    <property type="protein sequence ID" value="G13071.1:cds"/>
    <property type="gene ID" value="G13071"/>
</dbReference>
<feature type="domain" description="VWFA" evidence="2">
    <location>
        <begin position="304"/>
        <end position="499"/>
    </location>
</feature>
<feature type="region of interest" description="Disordered" evidence="1">
    <location>
        <begin position="232"/>
        <end position="257"/>
    </location>
</feature>
<dbReference type="PROSITE" id="PS51416">
    <property type="entry name" value="MIB_HERC2"/>
    <property type="match status" value="1"/>
</dbReference>
<evidence type="ECO:0000259" key="4">
    <source>
        <dbReference type="PROSITE" id="PS51416"/>
    </source>
</evidence>
<dbReference type="GO" id="GO:0046872">
    <property type="term" value="F:metal ion binding"/>
    <property type="evidence" value="ECO:0007669"/>
    <property type="project" value="InterPro"/>
</dbReference>
<organism evidence="5 6">
    <name type="scientific">Magallana gigas</name>
    <name type="common">Pacific oyster</name>
    <name type="synonym">Crassostrea gigas</name>
    <dbReference type="NCBI Taxonomy" id="29159"/>
    <lineage>
        <taxon>Eukaryota</taxon>
        <taxon>Metazoa</taxon>
        <taxon>Spiralia</taxon>
        <taxon>Lophotrochozoa</taxon>
        <taxon>Mollusca</taxon>
        <taxon>Bivalvia</taxon>
        <taxon>Autobranchia</taxon>
        <taxon>Pteriomorphia</taxon>
        <taxon>Ostreida</taxon>
        <taxon>Ostreoidea</taxon>
        <taxon>Ostreidae</taxon>
        <taxon>Magallana</taxon>
    </lineage>
</organism>
<dbReference type="Gene3D" id="2.30.30.40">
    <property type="entry name" value="SH3 Domains"/>
    <property type="match status" value="2"/>
</dbReference>
<feature type="compositionally biased region" description="Polar residues" evidence="1">
    <location>
        <begin position="719"/>
        <end position="728"/>
    </location>
</feature>
<dbReference type="Pfam" id="PF06701">
    <property type="entry name" value="MIB_HERC2"/>
    <property type="match status" value="1"/>
</dbReference>
<protein>
    <submittedName>
        <fullName evidence="5">Uncharacterized protein</fullName>
    </submittedName>
</protein>
<dbReference type="InterPro" id="IPR004170">
    <property type="entry name" value="WWE_dom"/>
</dbReference>
<accession>A0A8W8IA09</accession>
<dbReference type="AlphaFoldDB" id="A0A8W8IA09"/>
<dbReference type="PROSITE" id="PS50234">
    <property type="entry name" value="VWFA"/>
    <property type="match status" value="1"/>
</dbReference>
<feature type="compositionally biased region" description="Basic and acidic residues" evidence="1">
    <location>
        <begin position="216"/>
        <end position="227"/>
    </location>
</feature>
<sequence>MSTSDTVCKELQTLKEKLEDLNTSKSKVLRKLSESNKRRLESPMLTTLTDLQSTILSLKTQSENRDQELGILRERTSALNKTVNQLSRRIPCLKKQGIPVYQNKSDLKSNETYGLPCPTFKEGPTSMTLELPNSVIDLSEKSEPQKKRGSISSTNSTEIRTEKKFQQLPPKPLLTRNYYGLKCRLVSTVEDNRVKCLEDRDRELFRTPLKSPSLDTDDKLNLPTRDECKKLLRTKKAGGTKSKSKPSPHRQATTRNEFRNLAGLNKDLNDEPDVKDLNSWKTLAEIERRKGLSMSYLKTGKGPDTCLLLDLSGSMVGEPFNEMMVAVRTFVEGIATVSAALGIEENIGIATFGEQTGVFQHMTNDYDKVREALELLVPSGPSPMAAGLYMALACCLGHDSNTHIGQIPLRSRIIMFTDGKGTLDTKTSGDDDFESPLDFLKSVWLKETAADLEKRNIRVYTVSVYSTEPASLEEVSKTTHGKMYKSTEVHMLVKMTQNMAQAANMIENGLDFTESSVDNPGVAEKIIRYTNGEDWEDIVLLGKFMQRNSNFNNYTELEDSNLPPLGSRVRRKPGWRYGDQDMGRPGTVIGHDKDRMSVWVEWDHGKANVYKCHALFGQDVILVEEPRILKDEIIAVGCFVERGDDWNYGDQDGGIGSVGVVLNVNANGLIIVRWSDKTKGRYKFGFDGLFDVKLCDRVNSQEKKGMPSQAAGAEKTEPYLSSDSSSGQLEHHDIFNRESTKDDSSNKARKKPMSIEDFNERNRRLQMNERNEASAVEVAWAYKKDGYWYNLPRAVNEKVEKAYGRNKQGATILELDGCIWRASFSDMKMVCQKTHAITEIARNGK</sequence>